<dbReference type="PANTHER" id="PTHR24345:SF91">
    <property type="entry name" value="SERINE_THREONINE-PROTEIN KINASE PLK4"/>
    <property type="match status" value="1"/>
</dbReference>
<organism evidence="9 10">
    <name type="scientific">Mycena belliarum</name>
    <dbReference type="NCBI Taxonomy" id="1033014"/>
    <lineage>
        <taxon>Eukaryota</taxon>
        <taxon>Fungi</taxon>
        <taxon>Dikarya</taxon>
        <taxon>Basidiomycota</taxon>
        <taxon>Agaricomycotina</taxon>
        <taxon>Agaricomycetes</taxon>
        <taxon>Agaricomycetidae</taxon>
        <taxon>Agaricales</taxon>
        <taxon>Marasmiineae</taxon>
        <taxon>Mycenaceae</taxon>
        <taxon>Mycena</taxon>
    </lineage>
</organism>
<evidence type="ECO:0000256" key="2">
    <source>
        <dbReference type="ARBA" id="ARBA00022679"/>
    </source>
</evidence>
<evidence type="ECO:0000256" key="4">
    <source>
        <dbReference type="ARBA" id="ARBA00022777"/>
    </source>
</evidence>
<dbReference type="EMBL" id="JARJCN010000048">
    <property type="protein sequence ID" value="KAJ7081879.1"/>
    <property type="molecule type" value="Genomic_DNA"/>
</dbReference>
<feature type="compositionally biased region" description="Acidic residues" evidence="7">
    <location>
        <begin position="661"/>
        <end position="674"/>
    </location>
</feature>
<dbReference type="SUPFAM" id="SSF56112">
    <property type="entry name" value="Protein kinase-like (PK-like)"/>
    <property type="match status" value="1"/>
</dbReference>
<dbReference type="InterPro" id="IPR000719">
    <property type="entry name" value="Prot_kinase_dom"/>
</dbReference>
<dbReference type="PROSITE" id="PS00107">
    <property type="entry name" value="PROTEIN_KINASE_ATP"/>
    <property type="match status" value="1"/>
</dbReference>
<dbReference type="PANTHER" id="PTHR24345">
    <property type="entry name" value="SERINE/THREONINE-PROTEIN KINASE PLK"/>
    <property type="match status" value="1"/>
</dbReference>
<gene>
    <name evidence="9" type="ORF">B0H15DRAFT_952891</name>
</gene>
<feature type="region of interest" description="Disordered" evidence="7">
    <location>
        <begin position="1"/>
        <end position="23"/>
    </location>
</feature>
<evidence type="ECO:0000256" key="5">
    <source>
        <dbReference type="ARBA" id="ARBA00022840"/>
    </source>
</evidence>
<feature type="domain" description="Protein kinase" evidence="8">
    <location>
        <begin position="27"/>
        <end position="343"/>
    </location>
</feature>
<dbReference type="Proteomes" id="UP001222325">
    <property type="component" value="Unassembled WGS sequence"/>
</dbReference>
<keyword evidence="1" id="KW-0723">Serine/threonine-protein kinase</keyword>
<feature type="binding site" evidence="6">
    <location>
        <position position="56"/>
    </location>
    <ligand>
        <name>ATP</name>
        <dbReference type="ChEBI" id="CHEBI:30616"/>
    </ligand>
</feature>
<dbReference type="AlphaFoldDB" id="A0AAD6TWB9"/>
<name>A0AAD6TWB9_9AGAR</name>
<keyword evidence="2" id="KW-0808">Transferase</keyword>
<keyword evidence="10" id="KW-1185">Reference proteome</keyword>
<dbReference type="InterPro" id="IPR017441">
    <property type="entry name" value="Protein_kinase_ATP_BS"/>
</dbReference>
<dbReference type="Pfam" id="PF00069">
    <property type="entry name" value="Pkinase"/>
    <property type="match status" value="1"/>
</dbReference>
<feature type="region of interest" description="Disordered" evidence="7">
    <location>
        <begin position="340"/>
        <end position="362"/>
    </location>
</feature>
<feature type="compositionally biased region" description="Low complexity" evidence="7">
    <location>
        <begin position="1"/>
        <end position="10"/>
    </location>
</feature>
<feature type="region of interest" description="Disordered" evidence="7">
    <location>
        <begin position="420"/>
        <end position="550"/>
    </location>
</feature>
<accession>A0AAD6TWB9</accession>
<evidence type="ECO:0000313" key="10">
    <source>
        <dbReference type="Proteomes" id="UP001222325"/>
    </source>
</evidence>
<comment type="caution">
    <text evidence="9">The sequence shown here is derived from an EMBL/GenBank/DDBJ whole genome shotgun (WGS) entry which is preliminary data.</text>
</comment>
<keyword evidence="5 6" id="KW-0067">ATP-binding</keyword>
<feature type="compositionally biased region" description="Basic and acidic residues" evidence="7">
    <location>
        <begin position="627"/>
        <end position="636"/>
    </location>
</feature>
<evidence type="ECO:0000256" key="3">
    <source>
        <dbReference type="ARBA" id="ARBA00022741"/>
    </source>
</evidence>
<dbReference type="PROSITE" id="PS50011">
    <property type="entry name" value="PROTEIN_KINASE_DOM"/>
    <property type="match status" value="1"/>
</dbReference>
<keyword evidence="4 9" id="KW-0418">Kinase</keyword>
<dbReference type="Gene3D" id="3.30.200.20">
    <property type="entry name" value="Phosphorylase Kinase, domain 1"/>
    <property type="match status" value="1"/>
</dbReference>
<dbReference type="GO" id="GO:0005634">
    <property type="term" value="C:nucleus"/>
    <property type="evidence" value="ECO:0007669"/>
    <property type="project" value="TreeGrafter"/>
</dbReference>
<feature type="compositionally biased region" description="Low complexity" evidence="7">
    <location>
        <begin position="473"/>
        <end position="484"/>
    </location>
</feature>
<protein>
    <submittedName>
        <fullName evidence="9">Kinase-like domain-containing protein</fullName>
    </submittedName>
</protein>
<feature type="compositionally biased region" description="Low complexity" evidence="7">
    <location>
        <begin position="643"/>
        <end position="653"/>
    </location>
</feature>
<dbReference type="SMART" id="SM00220">
    <property type="entry name" value="S_TKc"/>
    <property type="match status" value="1"/>
</dbReference>
<evidence type="ECO:0000256" key="7">
    <source>
        <dbReference type="SAM" id="MobiDB-lite"/>
    </source>
</evidence>
<keyword evidence="3 6" id="KW-0547">Nucleotide-binding</keyword>
<dbReference type="GO" id="GO:0004674">
    <property type="term" value="F:protein serine/threonine kinase activity"/>
    <property type="evidence" value="ECO:0007669"/>
    <property type="project" value="UniProtKB-KW"/>
</dbReference>
<feature type="compositionally biased region" description="Pro residues" evidence="7">
    <location>
        <begin position="347"/>
        <end position="359"/>
    </location>
</feature>
<dbReference type="CDD" id="cd14008">
    <property type="entry name" value="STKc_LKB1_CaMKK"/>
    <property type="match status" value="1"/>
</dbReference>
<feature type="compositionally biased region" description="Gly residues" evidence="7">
    <location>
        <begin position="585"/>
        <end position="596"/>
    </location>
</feature>
<dbReference type="GO" id="GO:0005524">
    <property type="term" value="F:ATP binding"/>
    <property type="evidence" value="ECO:0007669"/>
    <property type="project" value="UniProtKB-UniRule"/>
</dbReference>
<evidence type="ECO:0000256" key="6">
    <source>
        <dbReference type="PROSITE-ProRule" id="PRU10141"/>
    </source>
</evidence>
<sequence length="746" mass="81615">MPSSSPASSSVHIRPKRNSSPRTSDYIAIKRVLGQGHNATVYLVDYNTEHTLCAMKKIPRNNKRTENMNRLRANNPARAPLPRTSDPTSLVDRRGTEEAKIRKEIAIMKKCDHPNIIKFYSFIDDKMSANICLIMEYMEGGELQWSSENEPYLAMDQARRCMRDVVLGLQYLHLQGIIHRDIKPSNIMWTADRSHVKIGDFGVAHLAVADDELGDIEGPRHAGTPAFLAPEIAPGGDAPMGEVTTAVDLWALGVTLYCMLFGRMPFEPNPSVIGNVAAEASLYRAIREDPWAPRTTMSAQRIPVEEARDWEAGGVLHLLAHLLRKDPAARAGISHVKASTDALRWPGGPPSPSPSPLTPPQDSAWLLEGVQRRAEWIAGTTPKIEVSAADERNAILEPRYKWNFPRLRLGRRFSNLFRTVREQPDGTGSVRSEPSIRVRHRRDKERDRDHDRERGPEKDRKGKGKAPPLSVDAQRSLAPESSSSRARRSSDTVPTGPPPPFASTASVSPEDSSPPRRGARGFFRWRGRDSPTSRRERACGAGMGAAARHSTEALRSAPMTLGQGLLVAEQRAASLADAREAAGSGMGMRLGMGVGGDSDNDGEGEAVAMIAAPRPVPGGLADDPDDGEVRYRRPVYDEEDGESVGSEGSYGSDARVRDGYEDGEDEHDDEDDDGVRDVYDNTSSGEDEDNKPITIKSARPRVAVPVPLNGRGCEDHRAEPPPESDDDGETRPLSPVVIPLPDGPGH</sequence>
<feature type="compositionally biased region" description="Basic and acidic residues" evidence="7">
    <location>
        <begin position="444"/>
        <end position="460"/>
    </location>
</feature>
<feature type="compositionally biased region" description="Basic and acidic residues" evidence="7">
    <location>
        <begin position="526"/>
        <end position="538"/>
    </location>
</feature>
<evidence type="ECO:0000256" key="1">
    <source>
        <dbReference type="ARBA" id="ARBA00022527"/>
    </source>
</evidence>
<dbReference type="Gene3D" id="1.10.510.10">
    <property type="entry name" value="Transferase(Phosphotransferase) domain 1"/>
    <property type="match status" value="1"/>
</dbReference>
<evidence type="ECO:0000313" key="9">
    <source>
        <dbReference type="EMBL" id="KAJ7081879.1"/>
    </source>
</evidence>
<feature type="region of interest" description="Disordered" evidence="7">
    <location>
        <begin position="74"/>
        <end position="95"/>
    </location>
</feature>
<reference evidence="9" key="1">
    <citation type="submission" date="2023-03" db="EMBL/GenBank/DDBJ databases">
        <title>Massive genome expansion in bonnet fungi (Mycena s.s.) driven by repeated elements and novel gene families across ecological guilds.</title>
        <authorList>
            <consortium name="Lawrence Berkeley National Laboratory"/>
            <person name="Harder C.B."/>
            <person name="Miyauchi S."/>
            <person name="Viragh M."/>
            <person name="Kuo A."/>
            <person name="Thoen E."/>
            <person name="Andreopoulos B."/>
            <person name="Lu D."/>
            <person name="Skrede I."/>
            <person name="Drula E."/>
            <person name="Henrissat B."/>
            <person name="Morin E."/>
            <person name="Kohler A."/>
            <person name="Barry K."/>
            <person name="LaButti K."/>
            <person name="Morin E."/>
            <person name="Salamov A."/>
            <person name="Lipzen A."/>
            <person name="Mereny Z."/>
            <person name="Hegedus B."/>
            <person name="Baldrian P."/>
            <person name="Stursova M."/>
            <person name="Weitz H."/>
            <person name="Taylor A."/>
            <person name="Grigoriev I.V."/>
            <person name="Nagy L.G."/>
            <person name="Martin F."/>
            <person name="Kauserud H."/>
        </authorList>
    </citation>
    <scope>NUCLEOTIDE SEQUENCE</scope>
    <source>
        <strain evidence="9">CBHHK173m</strain>
    </source>
</reference>
<feature type="region of interest" description="Disordered" evidence="7">
    <location>
        <begin position="585"/>
        <end position="746"/>
    </location>
</feature>
<proteinExistence type="predicted"/>
<dbReference type="InterPro" id="IPR011009">
    <property type="entry name" value="Kinase-like_dom_sf"/>
</dbReference>
<evidence type="ECO:0000259" key="8">
    <source>
        <dbReference type="PROSITE" id="PS50011"/>
    </source>
</evidence>